<dbReference type="InterPro" id="IPR018743">
    <property type="entry name" value="DUF2292"/>
</dbReference>
<dbReference type="EMBL" id="FNUX01000021">
    <property type="protein sequence ID" value="SEG02767.1"/>
    <property type="molecule type" value="Genomic_DNA"/>
</dbReference>
<protein>
    <recommendedName>
        <fullName evidence="3">DUF2292 domain-containing protein</fullName>
    </recommendedName>
</protein>
<accession>A0A1H5WUY9</accession>
<name>A0A1H5WUY9_9PROT</name>
<proteinExistence type="predicted"/>
<evidence type="ECO:0008006" key="3">
    <source>
        <dbReference type="Google" id="ProtNLM"/>
    </source>
</evidence>
<organism evidence="1 2">
    <name type="scientific">Nitrosomonas ureae</name>
    <dbReference type="NCBI Taxonomy" id="44577"/>
    <lineage>
        <taxon>Bacteria</taxon>
        <taxon>Pseudomonadati</taxon>
        <taxon>Pseudomonadota</taxon>
        <taxon>Betaproteobacteria</taxon>
        <taxon>Nitrosomonadales</taxon>
        <taxon>Nitrosomonadaceae</taxon>
        <taxon>Nitrosomonas</taxon>
    </lineage>
</organism>
<dbReference type="Proteomes" id="UP000236753">
    <property type="component" value="Unassembled WGS sequence"/>
</dbReference>
<dbReference type="Pfam" id="PF10055">
    <property type="entry name" value="DUF2292"/>
    <property type="match status" value="1"/>
</dbReference>
<gene>
    <name evidence="1" type="ORF">SAMN05216334_12114</name>
</gene>
<evidence type="ECO:0000313" key="2">
    <source>
        <dbReference type="Proteomes" id="UP000236753"/>
    </source>
</evidence>
<dbReference type="AlphaFoldDB" id="A0A1H5WUY9"/>
<evidence type="ECO:0000313" key="1">
    <source>
        <dbReference type="EMBL" id="SEG02767.1"/>
    </source>
</evidence>
<sequence length="70" mass="7906">MIISAMTQLTTTHKSNQLNTDVIEEILSAVTSIEYGSVEVVIHDGRVVQIECRKKIRLNQSKPNRKTLEP</sequence>
<reference evidence="1 2" key="1">
    <citation type="submission" date="2016-10" db="EMBL/GenBank/DDBJ databases">
        <authorList>
            <person name="de Groot N.N."/>
        </authorList>
    </citation>
    <scope>NUCLEOTIDE SEQUENCE [LARGE SCALE GENOMIC DNA]</scope>
    <source>
        <strain evidence="1 2">Nm13</strain>
    </source>
</reference>